<sequence length="233" mass="26049">MSRWSPPWPNEYLEKEQMTEADRLLLARFQQYEQSQELLNHTLQYWDRVKGRLFMATPTEAPPQDAQDPAPERHAPSGKKSRRERDREKEEREGATSPLGETSEGAETEAPPESVPQILLPVSGREHPSGAENPAEREAAPPGRGVGWAGDRDQKACPFSLPSCTLWCRTRKSEPRPVPQESSTHFTFLAPSVPEDPAEDRKEAETEPETLSSASQAKVRHHASACSIPLPIL</sequence>
<keyword evidence="3" id="KW-1185">Reference proteome</keyword>
<feature type="compositionally biased region" description="Basic and acidic residues" evidence="1">
    <location>
        <begin position="124"/>
        <end position="139"/>
    </location>
</feature>
<name>A0A9Q1EJ46_SYNKA</name>
<dbReference type="AlphaFoldDB" id="A0A9Q1EJ46"/>
<organism evidence="2 3">
    <name type="scientific">Synaphobranchus kaupii</name>
    <name type="common">Kaup's arrowtooth eel</name>
    <dbReference type="NCBI Taxonomy" id="118154"/>
    <lineage>
        <taxon>Eukaryota</taxon>
        <taxon>Metazoa</taxon>
        <taxon>Chordata</taxon>
        <taxon>Craniata</taxon>
        <taxon>Vertebrata</taxon>
        <taxon>Euteleostomi</taxon>
        <taxon>Actinopterygii</taxon>
        <taxon>Neopterygii</taxon>
        <taxon>Teleostei</taxon>
        <taxon>Anguilliformes</taxon>
        <taxon>Synaphobranchidae</taxon>
        <taxon>Synaphobranchus</taxon>
    </lineage>
</organism>
<evidence type="ECO:0000256" key="1">
    <source>
        <dbReference type="SAM" id="MobiDB-lite"/>
    </source>
</evidence>
<feature type="region of interest" description="Disordered" evidence="1">
    <location>
        <begin position="56"/>
        <end position="153"/>
    </location>
</feature>
<accession>A0A9Q1EJ46</accession>
<proteinExistence type="predicted"/>
<gene>
    <name evidence="2" type="ORF">SKAU_G00343330</name>
</gene>
<comment type="caution">
    <text evidence="2">The sequence shown here is derived from an EMBL/GenBank/DDBJ whole genome shotgun (WGS) entry which is preliminary data.</text>
</comment>
<dbReference type="Proteomes" id="UP001152622">
    <property type="component" value="Chromosome 16"/>
</dbReference>
<dbReference type="EMBL" id="JAINUF010000016">
    <property type="protein sequence ID" value="KAJ8339700.1"/>
    <property type="molecule type" value="Genomic_DNA"/>
</dbReference>
<evidence type="ECO:0000313" key="3">
    <source>
        <dbReference type="Proteomes" id="UP001152622"/>
    </source>
</evidence>
<evidence type="ECO:0000313" key="2">
    <source>
        <dbReference type="EMBL" id="KAJ8339700.1"/>
    </source>
</evidence>
<protein>
    <submittedName>
        <fullName evidence="2">Uncharacterized protein</fullName>
    </submittedName>
</protein>
<feature type="region of interest" description="Disordered" evidence="1">
    <location>
        <begin position="173"/>
        <end position="233"/>
    </location>
</feature>
<feature type="compositionally biased region" description="Basic and acidic residues" evidence="1">
    <location>
        <begin position="83"/>
        <end position="94"/>
    </location>
</feature>
<reference evidence="2" key="1">
    <citation type="journal article" date="2023" name="Science">
        <title>Genome structures resolve the early diversification of teleost fishes.</title>
        <authorList>
            <person name="Parey E."/>
            <person name="Louis A."/>
            <person name="Montfort J."/>
            <person name="Bouchez O."/>
            <person name="Roques C."/>
            <person name="Iampietro C."/>
            <person name="Lluch J."/>
            <person name="Castinel A."/>
            <person name="Donnadieu C."/>
            <person name="Desvignes T."/>
            <person name="Floi Bucao C."/>
            <person name="Jouanno E."/>
            <person name="Wen M."/>
            <person name="Mejri S."/>
            <person name="Dirks R."/>
            <person name="Jansen H."/>
            <person name="Henkel C."/>
            <person name="Chen W.J."/>
            <person name="Zahm M."/>
            <person name="Cabau C."/>
            <person name="Klopp C."/>
            <person name="Thompson A.W."/>
            <person name="Robinson-Rechavi M."/>
            <person name="Braasch I."/>
            <person name="Lecointre G."/>
            <person name="Bobe J."/>
            <person name="Postlethwait J.H."/>
            <person name="Berthelot C."/>
            <person name="Roest Crollius H."/>
            <person name="Guiguen Y."/>
        </authorList>
    </citation>
    <scope>NUCLEOTIDE SEQUENCE</scope>
    <source>
        <strain evidence="2">WJC10195</strain>
    </source>
</reference>